<proteinExistence type="predicted"/>
<sequence>MSDSRPVTNEPENIENDESAETLARWKWGGVILGFLGLQIVLSGVAVFLATSDPSNVIVEGYYEQAISWDQQRERQAASDALGWTTRLDLGKPQGLMGERLLTIQLAGPDGKPVSGCQLSGEIFHHARGGDVFKLHFKEQGPGNYTAVAPLQRSGLWELSLKTAGDTRHFQEKKQFRLKDSGEFQAVAATPASQARNHQL</sequence>
<dbReference type="AlphaFoldDB" id="A0A517PP89"/>
<evidence type="ECO:0000313" key="2">
    <source>
        <dbReference type="EMBL" id="QDT21187.1"/>
    </source>
</evidence>
<dbReference type="EMBL" id="CP036266">
    <property type="protein sequence ID" value="QDT21187.1"/>
    <property type="molecule type" value="Genomic_DNA"/>
</dbReference>
<keyword evidence="1" id="KW-0812">Transmembrane</keyword>
<reference evidence="2 3" key="1">
    <citation type="submission" date="2019-02" db="EMBL/GenBank/DDBJ databases">
        <title>Deep-cultivation of Planctomycetes and their phenomic and genomic characterization uncovers novel biology.</title>
        <authorList>
            <person name="Wiegand S."/>
            <person name="Jogler M."/>
            <person name="Boedeker C."/>
            <person name="Pinto D."/>
            <person name="Vollmers J."/>
            <person name="Rivas-Marin E."/>
            <person name="Kohn T."/>
            <person name="Peeters S.H."/>
            <person name="Heuer A."/>
            <person name="Rast P."/>
            <person name="Oberbeckmann S."/>
            <person name="Bunk B."/>
            <person name="Jeske O."/>
            <person name="Meyerdierks A."/>
            <person name="Storesund J.E."/>
            <person name="Kallscheuer N."/>
            <person name="Luecker S."/>
            <person name="Lage O.M."/>
            <person name="Pohl T."/>
            <person name="Merkel B.J."/>
            <person name="Hornburger P."/>
            <person name="Mueller R.-W."/>
            <person name="Bruemmer F."/>
            <person name="Labrenz M."/>
            <person name="Spormann A.M."/>
            <person name="Op den Camp H."/>
            <person name="Overmann J."/>
            <person name="Amann R."/>
            <person name="Jetten M.S.M."/>
            <person name="Mascher T."/>
            <person name="Medema M.H."/>
            <person name="Devos D.P."/>
            <person name="Kaster A.-K."/>
            <person name="Ovreas L."/>
            <person name="Rohde M."/>
            <person name="Galperin M.Y."/>
            <person name="Jogler C."/>
        </authorList>
    </citation>
    <scope>NUCLEOTIDE SEQUENCE [LARGE SCALE GENOMIC DNA]</scope>
    <source>
        <strain evidence="2 3">HG66A1</strain>
    </source>
</reference>
<accession>A0A517PP89</accession>
<protein>
    <submittedName>
        <fullName evidence="2">FixH</fullName>
    </submittedName>
</protein>
<organism evidence="2 3">
    <name type="scientific">Gimesia chilikensis</name>
    <dbReference type="NCBI Taxonomy" id="2605989"/>
    <lineage>
        <taxon>Bacteria</taxon>
        <taxon>Pseudomonadati</taxon>
        <taxon>Planctomycetota</taxon>
        <taxon>Planctomycetia</taxon>
        <taxon>Planctomycetales</taxon>
        <taxon>Planctomycetaceae</taxon>
        <taxon>Gimesia</taxon>
    </lineage>
</organism>
<gene>
    <name evidence="2" type="ORF">HG66A1_29860</name>
</gene>
<feature type="transmembrane region" description="Helical" evidence="1">
    <location>
        <begin position="28"/>
        <end position="50"/>
    </location>
</feature>
<dbReference type="Pfam" id="PF05751">
    <property type="entry name" value="FixH"/>
    <property type="match status" value="1"/>
</dbReference>
<dbReference type="OrthoDB" id="288113at2"/>
<name>A0A517PP89_9PLAN</name>
<dbReference type="Proteomes" id="UP000320421">
    <property type="component" value="Chromosome"/>
</dbReference>
<keyword evidence="3" id="KW-1185">Reference proteome</keyword>
<dbReference type="InterPro" id="IPR008620">
    <property type="entry name" value="FixH"/>
</dbReference>
<keyword evidence="1" id="KW-0472">Membrane</keyword>
<dbReference type="RefSeq" id="WP_145185089.1">
    <property type="nucleotide sequence ID" value="NZ_CP036266.1"/>
</dbReference>
<keyword evidence="1" id="KW-1133">Transmembrane helix</keyword>
<evidence type="ECO:0000313" key="3">
    <source>
        <dbReference type="Proteomes" id="UP000320421"/>
    </source>
</evidence>
<evidence type="ECO:0000256" key="1">
    <source>
        <dbReference type="SAM" id="Phobius"/>
    </source>
</evidence>